<keyword evidence="1" id="KW-0653">Protein transport</keyword>
<dbReference type="GO" id="GO:0015031">
    <property type="term" value="P:protein transport"/>
    <property type="evidence" value="ECO:0007669"/>
    <property type="project" value="UniProtKB-KW"/>
</dbReference>
<dbReference type="EMBL" id="JANQDX010000012">
    <property type="protein sequence ID" value="KAL0914756.1"/>
    <property type="molecule type" value="Genomic_DNA"/>
</dbReference>
<name>A0ABD0UWR8_DENTH</name>
<sequence length="243" mass="27882">MKDLEAGGGDENQAVAMKGLEAGGGDENQDERQNESLRAFYQEVELLEEEIASISKLLALLMAANEESILAFKQDVMLAARDRIDRHILEVVKTSLRIRGRLEDMERRLSGCSEGTAVHRIRTVLTNMLRRKLKELLMDFQRVRQRIMADFMMEVRRRYFTVKGEVTSEEVLEKMFSQGKSEEILRTTIYSSGRGKVIETLSEIQDMYYAAKDGENSLLEFHRLFLDMAVLVDSQGEKMKIMS</sequence>
<keyword evidence="2" id="KW-0175">Coiled coil</keyword>
<evidence type="ECO:0000256" key="1">
    <source>
        <dbReference type="ARBA" id="ARBA00022927"/>
    </source>
</evidence>
<dbReference type="Gene3D" id="1.20.58.70">
    <property type="match status" value="1"/>
</dbReference>
<dbReference type="PROSITE" id="PS50192">
    <property type="entry name" value="T_SNARE"/>
    <property type="match status" value="1"/>
</dbReference>
<dbReference type="InterPro" id="IPR010989">
    <property type="entry name" value="SNARE"/>
</dbReference>
<gene>
    <name evidence="5" type="ORF">M5K25_015132</name>
</gene>
<evidence type="ECO:0000256" key="2">
    <source>
        <dbReference type="SAM" id="Coils"/>
    </source>
</evidence>
<keyword evidence="1" id="KW-0813">Transport</keyword>
<evidence type="ECO:0000259" key="4">
    <source>
        <dbReference type="PROSITE" id="PS50192"/>
    </source>
</evidence>
<feature type="coiled-coil region" evidence="2">
    <location>
        <begin position="37"/>
        <end position="64"/>
    </location>
</feature>
<keyword evidence="6" id="KW-1185">Reference proteome</keyword>
<dbReference type="SUPFAM" id="SSF47661">
    <property type="entry name" value="t-snare proteins"/>
    <property type="match status" value="1"/>
</dbReference>
<evidence type="ECO:0000313" key="6">
    <source>
        <dbReference type="Proteomes" id="UP001552299"/>
    </source>
</evidence>
<organism evidence="5 6">
    <name type="scientific">Dendrobium thyrsiflorum</name>
    <name type="common">Pinecone-like raceme dendrobium</name>
    <name type="synonym">Orchid</name>
    <dbReference type="NCBI Taxonomy" id="117978"/>
    <lineage>
        <taxon>Eukaryota</taxon>
        <taxon>Viridiplantae</taxon>
        <taxon>Streptophyta</taxon>
        <taxon>Embryophyta</taxon>
        <taxon>Tracheophyta</taxon>
        <taxon>Spermatophyta</taxon>
        <taxon>Magnoliopsida</taxon>
        <taxon>Liliopsida</taxon>
        <taxon>Asparagales</taxon>
        <taxon>Orchidaceae</taxon>
        <taxon>Epidendroideae</taxon>
        <taxon>Malaxideae</taxon>
        <taxon>Dendrobiinae</taxon>
        <taxon>Dendrobium</taxon>
    </lineage>
</organism>
<dbReference type="AlphaFoldDB" id="A0ABD0UWR8"/>
<dbReference type="SMART" id="SM00503">
    <property type="entry name" value="SynN"/>
    <property type="match status" value="1"/>
</dbReference>
<protein>
    <recommendedName>
        <fullName evidence="4">t-SNARE coiled-coil homology domain-containing protein</fullName>
    </recommendedName>
</protein>
<dbReference type="Proteomes" id="UP001552299">
    <property type="component" value="Unassembled WGS sequence"/>
</dbReference>
<evidence type="ECO:0000313" key="5">
    <source>
        <dbReference type="EMBL" id="KAL0914756.1"/>
    </source>
</evidence>
<feature type="domain" description="T-SNARE coiled-coil homology" evidence="4">
    <location>
        <begin position="201"/>
        <end position="243"/>
    </location>
</feature>
<dbReference type="InterPro" id="IPR000727">
    <property type="entry name" value="T_SNARE_dom"/>
</dbReference>
<proteinExistence type="predicted"/>
<accession>A0ABD0UWR8</accession>
<feature type="compositionally biased region" description="Gly residues" evidence="3">
    <location>
        <begin position="1"/>
        <end position="10"/>
    </location>
</feature>
<comment type="caution">
    <text evidence="5">The sequence shown here is derived from an EMBL/GenBank/DDBJ whole genome shotgun (WGS) entry which is preliminary data.</text>
</comment>
<dbReference type="InterPro" id="IPR006011">
    <property type="entry name" value="Syntaxin_N"/>
</dbReference>
<feature type="region of interest" description="Disordered" evidence="3">
    <location>
        <begin position="1"/>
        <end position="33"/>
    </location>
</feature>
<reference evidence="5 6" key="1">
    <citation type="journal article" date="2024" name="Plant Biotechnol. J.">
        <title>Dendrobium thyrsiflorum genome and its molecular insights into genes involved in important horticultural traits.</title>
        <authorList>
            <person name="Chen B."/>
            <person name="Wang J.Y."/>
            <person name="Zheng P.J."/>
            <person name="Li K.L."/>
            <person name="Liang Y.M."/>
            <person name="Chen X.F."/>
            <person name="Zhang C."/>
            <person name="Zhao X."/>
            <person name="He X."/>
            <person name="Zhang G.Q."/>
            <person name="Liu Z.J."/>
            <person name="Xu Q."/>
        </authorList>
    </citation>
    <scope>NUCLEOTIDE SEQUENCE [LARGE SCALE GENOMIC DNA]</scope>
    <source>
        <strain evidence="5">GZMU011</strain>
    </source>
</reference>
<dbReference type="Pfam" id="PF00804">
    <property type="entry name" value="Syntaxin"/>
    <property type="match status" value="1"/>
</dbReference>
<evidence type="ECO:0000256" key="3">
    <source>
        <dbReference type="SAM" id="MobiDB-lite"/>
    </source>
</evidence>